<dbReference type="SUPFAM" id="SSF52172">
    <property type="entry name" value="CheY-like"/>
    <property type="match status" value="1"/>
</dbReference>
<dbReference type="InterPro" id="IPR001789">
    <property type="entry name" value="Sig_transdc_resp-reg_receiver"/>
</dbReference>
<organism evidence="6 7">
    <name type="scientific">Uliginosibacterium flavum</name>
    <dbReference type="NCBI Taxonomy" id="1396831"/>
    <lineage>
        <taxon>Bacteria</taxon>
        <taxon>Pseudomonadati</taxon>
        <taxon>Pseudomonadota</taxon>
        <taxon>Betaproteobacteria</taxon>
        <taxon>Rhodocyclales</taxon>
        <taxon>Zoogloeaceae</taxon>
        <taxon>Uliginosibacterium</taxon>
    </lineage>
</organism>
<evidence type="ECO:0000256" key="1">
    <source>
        <dbReference type="ARBA" id="ARBA00023125"/>
    </source>
</evidence>
<evidence type="ECO:0000259" key="4">
    <source>
        <dbReference type="PROSITE" id="PS50110"/>
    </source>
</evidence>
<sequence length="226" mass="25496">MNESPLALVLEDEPQIRRLLCDALASVPLRCVEAGSMADARERLAQECPQLVVLDLGLPDGDGKRFIGELRAWTELPVLVLSARSQERDKIEALDAGADDYLIKPFSKGELLARVRALLRRGGRSELPLMRFGEVEVDFARRRVIRAGVELHLTPIEYRLLCAMIAGQGKVLTHRQLLRDVWGPAFVESAHYLRVYVGHLRHKLEIDPARPRHFVTETGTGYRFVI</sequence>
<dbReference type="SMART" id="SM00448">
    <property type="entry name" value="REC"/>
    <property type="match status" value="1"/>
</dbReference>
<reference evidence="6 7" key="1">
    <citation type="submission" date="2024-07" db="EMBL/GenBank/DDBJ databases">
        <title>Uliginosibacterium flavum JJ3220;KACC:17644.</title>
        <authorList>
            <person name="Kim M.K."/>
        </authorList>
    </citation>
    <scope>NUCLEOTIDE SEQUENCE [LARGE SCALE GENOMIC DNA]</scope>
    <source>
        <strain evidence="6 7">KACC:17644</strain>
    </source>
</reference>
<dbReference type="EMBL" id="JBEWZI010000002">
    <property type="protein sequence ID" value="MET7013022.1"/>
    <property type="molecule type" value="Genomic_DNA"/>
</dbReference>
<dbReference type="Gene3D" id="6.10.250.690">
    <property type="match status" value="1"/>
</dbReference>
<feature type="modified residue" description="4-aspartylphosphate" evidence="2">
    <location>
        <position position="55"/>
    </location>
</feature>
<accession>A0ABV2TGG7</accession>
<dbReference type="InterPro" id="IPR039420">
    <property type="entry name" value="WalR-like"/>
</dbReference>
<dbReference type="InterPro" id="IPR011006">
    <property type="entry name" value="CheY-like_superfamily"/>
</dbReference>
<keyword evidence="7" id="KW-1185">Reference proteome</keyword>
<protein>
    <submittedName>
        <fullName evidence="6">Response regulator</fullName>
    </submittedName>
</protein>
<dbReference type="InterPro" id="IPR036388">
    <property type="entry name" value="WH-like_DNA-bd_sf"/>
</dbReference>
<evidence type="ECO:0000313" key="6">
    <source>
        <dbReference type="EMBL" id="MET7013022.1"/>
    </source>
</evidence>
<dbReference type="Pfam" id="PF00072">
    <property type="entry name" value="Response_reg"/>
    <property type="match status" value="1"/>
</dbReference>
<keyword evidence="1 3" id="KW-0238">DNA-binding</keyword>
<dbReference type="CDD" id="cd00383">
    <property type="entry name" value="trans_reg_C"/>
    <property type="match status" value="1"/>
</dbReference>
<feature type="domain" description="Response regulatory" evidence="4">
    <location>
        <begin position="6"/>
        <end position="119"/>
    </location>
</feature>
<evidence type="ECO:0000256" key="2">
    <source>
        <dbReference type="PROSITE-ProRule" id="PRU00169"/>
    </source>
</evidence>
<dbReference type="Pfam" id="PF00486">
    <property type="entry name" value="Trans_reg_C"/>
    <property type="match status" value="1"/>
</dbReference>
<dbReference type="SMART" id="SM00862">
    <property type="entry name" value="Trans_reg_C"/>
    <property type="match status" value="1"/>
</dbReference>
<dbReference type="RefSeq" id="WP_354599484.1">
    <property type="nucleotide sequence ID" value="NZ_JBEWZI010000002.1"/>
</dbReference>
<dbReference type="PANTHER" id="PTHR48111:SF50">
    <property type="entry name" value="KDP OPERON TRANSCRIPTIONAL REGULATORY PROTEIN KDPE"/>
    <property type="match status" value="1"/>
</dbReference>
<evidence type="ECO:0000259" key="5">
    <source>
        <dbReference type="PROSITE" id="PS51755"/>
    </source>
</evidence>
<dbReference type="InterPro" id="IPR001867">
    <property type="entry name" value="OmpR/PhoB-type_DNA-bd"/>
</dbReference>
<evidence type="ECO:0000256" key="3">
    <source>
        <dbReference type="PROSITE-ProRule" id="PRU01091"/>
    </source>
</evidence>
<keyword evidence="2" id="KW-0597">Phosphoprotein</keyword>
<comment type="caution">
    <text evidence="6">The sequence shown here is derived from an EMBL/GenBank/DDBJ whole genome shotgun (WGS) entry which is preliminary data.</text>
</comment>
<dbReference type="PROSITE" id="PS51755">
    <property type="entry name" value="OMPR_PHOB"/>
    <property type="match status" value="1"/>
</dbReference>
<proteinExistence type="predicted"/>
<gene>
    <name evidence="6" type="ORF">ABXR19_02395</name>
</gene>
<dbReference type="Gene3D" id="3.40.50.2300">
    <property type="match status" value="1"/>
</dbReference>
<feature type="DNA-binding region" description="OmpR/PhoB-type" evidence="3">
    <location>
        <begin position="127"/>
        <end position="226"/>
    </location>
</feature>
<name>A0ABV2TGG7_9RHOO</name>
<feature type="domain" description="OmpR/PhoB-type" evidence="5">
    <location>
        <begin position="127"/>
        <end position="226"/>
    </location>
</feature>
<dbReference type="Gene3D" id="1.10.10.10">
    <property type="entry name" value="Winged helix-like DNA-binding domain superfamily/Winged helix DNA-binding domain"/>
    <property type="match status" value="1"/>
</dbReference>
<dbReference type="Proteomes" id="UP001549691">
    <property type="component" value="Unassembled WGS sequence"/>
</dbReference>
<dbReference type="PANTHER" id="PTHR48111">
    <property type="entry name" value="REGULATOR OF RPOS"/>
    <property type="match status" value="1"/>
</dbReference>
<dbReference type="PROSITE" id="PS50110">
    <property type="entry name" value="RESPONSE_REGULATORY"/>
    <property type="match status" value="1"/>
</dbReference>
<evidence type="ECO:0000313" key="7">
    <source>
        <dbReference type="Proteomes" id="UP001549691"/>
    </source>
</evidence>